<name>A0ABS3VZJ3_MICEH</name>
<dbReference type="PANTHER" id="PTHR12049:SF7">
    <property type="entry name" value="PROTEIN ARGININE METHYLTRANSFERASE NDUFAF7, MITOCHONDRIAL"/>
    <property type="match status" value="1"/>
</dbReference>
<dbReference type="Gene3D" id="3.40.50.12710">
    <property type="match status" value="1"/>
</dbReference>
<keyword evidence="1" id="KW-0489">Methyltransferase</keyword>
<sequence>MLRSWRTAMTEALYGPAGFFVTGAPAGHFRTSVHATPAFAGALLRLLHRVDVALDRPARLDLVDIGAGRAELLRTLTHLAPPELAARLRPVAVELAPRPVDLPAGVDWVDAVPDGLTGLLLGTEWLDNVPVDVAETGPDGWRQVLVAPDGTEQAGPPVTGADAEWLARWWPVTGTSGGSPAGRAEIGRPRDTAWAAAVAALDAGLALAVDYGHLRAGRPVDGTLTGYRNGRQVPPVPDGSTDLTAHVAVDAVAEAGVVPGGQPYTLVGQAGALRALGVDGARPPLALAGTDPAGYVRALAAASAAAELTDPAGLGGHWWLLQPVGIDPAPLLAPGIDPTPSMAR</sequence>
<organism evidence="3 4">
    <name type="scientific">Micromonospora echinofusca</name>
    <dbReference type="NCBI Taxonomy" id="47858"/>
    <lineage>
        <taxon>Bacteria</taxon>
        <taxon>Bacillati</taxon>
        <taxon>Actinomycetota</taxon>
        <taxon>Actinomycetes</taxon>
        <taxon>Micromonosporales</taxon>
        <taxon>Micromonosporaceae</taxon>
        <taxon>Micromonospora</taxon>
    </lineage>
</organism>
<comment type="caution">
    <text evidence="3">The sequence shown here is derived from an EMBL/GenBank/DDBJ whole genome shotgun (WGS) entry which is preliminary data.</text>
</comment>
<evidence type="ECO:0000256" key="1">
    <source>
        <dbReference type="ARBA" id="ARBA00022603"/>
    </source>
</evidence>
<protein>
    <recommendedName>
        <fullName evidence="5">SAM-dependent methyltransferase, MidA family</fullName>
    </recommendedName>
</protein>
<dbReference type="Proteomes" id="UP000823521">
    <property type="component" value="Unassembled WGS sequence"/>
</dbReference>
<reference evidence="3 4" key="1">
    <citation type="submission" date="2019-12" db="EMBL/GenBank/DDBJ databases">
        <title>Whole genome sequencing of endophytic Actinobacterium Micromonospora sp. MPMI6T.</title>
        <authorList>
            <person name="Evv R."/>
            <person name="Podile A.R."/>
        </authorList>
    </citation>
    <scope>NUCLEOTIDE SEQUENCE [LARGE SCALE GENOMIC DNA]</scope>
    <source>
        <strain evidence="3 4">MPMI6</strain>
    </source>
</reference>
<keyword evidence="4" id="KW-1185">Reference proteome</keyword>
<dbReference type="RefSeq" id="WP_208817025.1">
    <property type="nucleotide sequence ID" value="NZ_WVUH01000380.1"/>
</dbReference>
<dbReference type="InterPro" id="IPR038375">
    <property type="entry name" value="NDUFAF7_sf"/>
</dbReference>
<dbReference type="SUPFAM" id="SSF53335">
    <property type="entry name" value="S-adenosyl-L-methionine-dependent methyltransferases"/>
    <property type="match status" value="1"/>
</dbReference>
<dbReference type="PANTHER" id="PTHR12049">
    <property type="entry name" value="PROTEIN ARGININE METHYLTRANSFERASE NDUFAF7, MITOCHONDRIAL"/>
    <property type="match status" value="1"/>
</dbReference>
<dbReference type="Pfam" id="PF02636">
    <property type="entry name" value="Methyltransf_28"/>
    <property type="match status" value="1"/>
</dbReference>
<keyword evidence="2" id="KW-0808">Transferase</keyword>
<evidence type="ECO:0000313" key="4">
    <source>
        <dbReference type="Proteomes" id="UP000823521"/>
    </source>
</evidence>
<evidence type="ECO:0000256" key="2">
    <source>
        <dbReference type="ARBA" id="ARBA00022679"/>
    </source>
</evidence>
<evidence type="ECO:0008006" key="5">
    <source>
        <dbReference type="Google" id="ProtNLM"/>
    </source>
</evidence>
<dbReference type="EMBL" id="WVUH01000380">
    <property type="protein sequence ID" value="MBO4209962.1"/>
    <property type="molecule type" value="Genomic_DNA"/>
</dbReference>
<dbReference type="InterPro" id="IPR029063">
    <property type="entry name" value="SAM-dependent_MTases_sf"/>
</dbReference>
<accession>A0ABS3VZJ3</accession>
<proteinExistence type="predicted"/>
<evidence type="ECO:0000313" key="3">
    <source>
        <dbReference type="EMBL" id="MBO4209962.1"/>
    </source>
</evidence>
<dbReference type="InterPro" id="IPR003788">
    <property type="entry name" value="NDUFAF7"/>
</dbReference>
<gene>
    <name evidence="3" type="ORF">GSF22_28805</name>
</gene>